<evidence type="ECO:0000313" key="2">
    <source>
        <dbReference type="Proteomes" id="UP001148737"/>
    </source>
</evidence>
<protein>
    <submittedName>
        <fullName evidence="1">Uncharacterized protein</fullName>
    </submittedName>
</protein>
<organism evidence="1 2">
    <name type="scientific">Lecanicillium saksenae</name>
    <dbReference type="NCBI Taxonomy" id="468837"/>
    <lineage>
        <taxon>Eukaryota</taxon>
        <taxon>Fungi</taxon>
        <taxon>Dikarya</taxon>
        <taxon>Ascomycota</taxon>
        <taxon>Pezizomycotina</taxon>
        <taxon>Sordariomycetes</taxon>
        <taxon>Hypocreomycetidae</taxon>
        <taxon>Hypocreales</taxon>
        <taxon>Cordycipitaceae</taxon>
        <taxon>Lecanicillium</taxon>
    </lineage>
</organism>
<accession>A0ACC1QUA2</accession>
<dbReference type="Proteomes" id="UP001148737">
    <property type="component" value="Unassembled WGS sequence"/>
</dbReference>
<dbReference type="EMBL" id="JANAKD010000616">
    <property type="protein sequence ID" value="KAJ3492172.1"/>
    <property type="molecule type" value="Genomic_DNA"/>
</dbReference>
<sequence>MLESVDVKFEMLGINDWLTYIPALLGVNELLDHAAIAFLDTFKLVKFGEQSDSNFLEHEVAMKALAALQEDPTQPRTLETLAAAAMMRQIQIWTSNSAQDYRIIMQCICQLLNETVEEEWEDQPLAQPLRLSLLQATCLDTVFDAELVIDGRYAHILNQQVGPYMPLDEENGQPIESLGFPFLLRLRDLLHAPESNHNDIKVAYSRLRTEWPCTRRRYQYMSSMSKLKGMDQSALRQPRAQLGISHLAVLGIALIFGAYLNAMDPTDKTLREDAIHIGNEVVQLSRDLLSQLPDGIGFPPMALFAAWVATDDPDVVFNVVLMTREYDHYWSDPNYMEQATQLKKRILQVRNEVLDRTDELSLTGIEDWDTAIGYTCSAQFLGDWNQDSYPSLTAELESRPSRNISQNLVCNVGLSTFSQTYRSDYGI</sequence>
<comment type="caution">
    <text evidence="1">The sequence shown here is derived from an EMBL/GenBank/DDBJ whole genome shotgun (WGS) entry which is preliminary data.</text>
</comment>
<evidence type="ECO:0000313" key="1">
    <source>
        <dbReference type="EMBL" id="KAJ3492172.1"/>
    </source>
</evidence>
<name>A0ACC1QUA2_9HYPO</name>
<proteinExistence type="predicted"/>
<reference evidence="1" key="1">
    <citation type="submission" date="2022-07" db="EMBL/GenBank/DDBJ databases">
        <title>Genome Sequence of Lecanicillium saksenae.</title>
        <authorList>
            <person name="Buettner E."/>
        </authorList>
    </citation>
    <scope>NUCLEOTIDE SEQUENCE</scope>
    <source>
        <strain evidence="1">VT-O1</strain>
    </source>
</reference>
<gene>
    <name evidence="1" type="ORF">NLG97_g5464</name>
</gene>
<keyword evidence="2" id="KW-1185">Reference proteome</keyword>